<protein>
    <submittedName>
        <fullName evidence="1">Uncharacterized protein</fullName>
    </submittedName>
</protein>
<dbReference type="AlphaFoldDB" id="A0A804Q0B9"/>
<dbReference type="InParanoid" id="A0A804Q0B9"/>
<dbReference type="Proteomes" id="UP000007305">
    <property type="component" value="Chromosome 6"/>
</dbReference>
<sequence length="65" mass="7424">MEPLELGLGASEHHEGTEADQLLVQQEHHGRAHNHVNATMHARFASWVDRRAAQWLVNHQPMNIL</sequence>
<reference evidence="1" key="3">
    <citation type="submission" date="2021-05" db="UniProtKB">
        <authorList>
            <consortium name="EnsemblPlants"/>
        </authorList>
    </citation>
    <scope>IDENTIFICATION</scope>
    <source>
        <strain evidence="1">cv. B73</strain>
    </source>
</reference>
<organism evidence="1 2">
    <name type="scientific">Zea mays</name>
    <name type="common">Maize</name>
    <dbReference type="NCBI Taxonomy" id="4577"/>
    <lineage>
        <taxon>Eukaryota</taxon>
        <taxon>Viridiplantae</taxon>
        <taxon>Streptophyta</taxon>
        <taxon>Embryophyta</taxon>
        <taxon>Tracheophyta</taxon>
        <taxon>Spermatophyta</taxon>
        <taxon>Magnoliopsida</taxon>
        <taxon>Liliopsida</taxon>
        <taxon>Poales</taxon>
        <taxon>Poaceae</taxon>
        <taxon>PACMAD clade</taxon>
        <taxon>Panicoideae</taxon>
        <taxon>Andropogonodae</taxon>
        <taxon>Andropogoneae</taxon>
        <taxon>Tripsacinae</taxon>
        <taxon>Zea</taxon>
    </lineage>
</organism>
<name>A0A804Q0B9_MAIZE</name>
<reference evidence="2" key="1">
    <citation type="journal article" date="2009" name="Science">
        <title>The B73 maize genome: complexity, diversity, and dynamics.</title>
        <authorList>
            <person name="Schnable P.S."/>
            <person name="Ware D."/>
            <person name="Fulton R.S."/>
            <person name="Stein J.C."/>
            <person name="Wei F."/>
            <person name="Pasternak S."/>
            <person name="Liang C."/>
            <person name="Zhang J."/>
            <person name="Fulton L."/>
            <person name="Graves T.A."/>
            <person name="Minx P."/>
            <person name="Reily A.D."/>
            <person name="Courtney L."/>
            <person name="Kruchowski S.S."/>
            <person name="Tomlinson C."/>
            <person name="Strong C."/>
            <person name="Delehaunty K."/>
            <person name="Fronick C."/>
            <person name="Courtney B."/>
            <person name="Rock S.M."/>
            <person name="Belter E."/>
            <person name="Du F."/>
            <person name="Kim K."/>
            <person name="Abbott R.M."/>
            <person name="Cotton M."/>
            <person name="Levy A."/>
            <person name="Marchetto P."/>
            <person name="Ochoa K."/>
            <person name="Jackson S.M."/>
            <person name="Gillam B."/>
            <person name="Chen W."/>
            <person name="Yan L."/>
            <person name="Higginbotham J."/>
            <person name="Cardenas M."/>
            <person name="Waligorski J."/>
            <person name="Applebaum E."/>
            <person name="Phelps L."/>
            <person name="Falcone J."/>
            <person name="Kanchi K."/>
            <person name="Thane T."/>
            <person name="Scimone A."/>
            <person name="Thane N."/>
            <person name="Henke J."/>
            <person name="Wang T."/>
            <person name="Ruppert J."/>
            <person name="Shah N."/>
            <person name="Rotter K."/>
            <person name="Hodges J."/>
            <person name="Ingenthron E."/>
            <person name="Cordes M."/>
            <person name="Kohlberg S."/>
            <person name="Sgro J."/>
            <person name="Delgado B."/>
            <person name="Mead K."/>
            <person name="Chinwalla A."/>
            <person name="Leonard S."/>
            <person name="Crouse K."/>
            <person name="Collura K."/>
            <person name="Kudrna D."/>
            <person name="Currie J."/>
            <person name="He R."/>
            <person name="Angelova A."/>
            <person name="Rajasekar S."/>
            <person name="Mueller T."/>
            <person name="Lomeli R."/>
            <person name="Scara G."/>
            <person name="Ko A."/>
            <person name="Delaney K."/>
            <person name="Wissotski M."/>
            <person name="Lopez G."/>
            <person name="Campos D."/>
            <person name="Braidotti M."/>
            <person name="Ashley E."/>
            <person name="Golser W."/>
            <person name="Kim H."/>
            <person name="Lee S."/>
            <person name="Lin J."/>
            <person name="Dujmic Z."/>
            <person name="Kim W."/>
            <person name="Talag J."/>
            <person name="Zuccolo A."/>
            <person name="Fan C."/>
            <person name="Sebastian A."/>
            <person name="Kramer M."/>
            <person name="Spiegel L."/>
            <person name="Nascimento L."/>
            <person name="Zutavern T."/>
            <person name="Miller B."/>
            <person name="Ambroise C."/>
            <person name="Muller S."/>
            <person name="Spooner W."/>
            <person name="Narechania A."/>
            <person name="Ren L."/>
            <person name="Wei S."/>
            <person name="Kumari S."/>
            <person name="Faga B."/>
            <person name="Levy M.J."/>
            <person name="McMahan L."/>
            <person name="Van Buren P."/>
            <person name="Vaughn M.W."/>
            <person name="Ying K."/>
            <person name="Yeh C.-T."/>
            <person name="Emrich S.J."/>
            <person name="Jia Y."/>
            <person name="Kalyanaraman A."/>
            <person name="Hsia A.-P."/>
            <person name="Barbazuk W.B."/>
            <person name="Baucom R.S."/>
            <person name="Brutnell T.P."/>
            <person name="Carpita N.C."/>
            <person name="Chaparro C."/>
            <person name="Chia J.-M."/>
            <person name="Deragon J.-M."/>
            <person name="Estill J.C."/>
            <person name="Fu Y."/>
            <person name="Jeddeloh J.A."/>
            <person name="Han Y."/>
            <person name="Lee H."/>
            <person name="Li P."/>
            <person name="Lisch D.R."/>
            <person name="Liu S."/>
            <person name="Liu Z."/>
            <person name="Nagel D.H."/>
            <person name="McCann M.C."/>
            <person name="SanMiguel P."/>
            <person name="Myers A.M."/>
            <person name="Nettleton D."/>
            <person name="Nguyen J."/>
            <person name="Penning B.W."/>
            <person name="Ponnala L."/>
            <person name="Schneider K.L."/>
            <person name="Schwartz D.C."/>
            <person name="Sharma A."/>
            <person name="Soderlund C."/>
            <person name="Springer N.M."/>
            <person name="Sun Q."/>
            <person name="Wang H."/>
            <person name="Waterman M."/>
            <person name="Westerman R."/>
            <person name="Wolfgruber T.K."/>
            <person name="Yang L."/>
            <person name="Yu Y."/>
            <person name="Zhang L."/>
            <person name="Zhou S."/>
            <person name="Zhu Q."/>
            <person name="Bennetzen J.L."/>
            <person name="Dawe R.K."/>
            <person name="Jiang J."/>
            <person name="Jiang N."/>
            <person name="Presting G.G."/>
            <person name="Wessler S.R."/>
            <person name="Aluru S."/>
            <person name="Martienssen R.A."/>
            <person name="Clifton S.W."/>
            <person name="McCombie W.R."/>
            <person name="Wing R.A."/>
            <person name="Wilson R.K."/>
        </authorList>
    </citation>
    <scope>NUCLEOTIDE SEQUENCE [LARGE SCALE GENOMIC DNA]</scope>
    <source>
        <strain evidence="2">cv. B73</strain>
    </source>
</reference>
<keyword evidence="2" id="KW-1185">Reference proteome</keyword>
<proteinExistence type="predicted"/>
<evidence type="ECO:0000313" key="1">
    <source>
        <dbReference type="EnsemblPlants" id="Zm00001eb289510_P001"/>
    </source>
</evidence>
<evidence type="ECO:0000313" key="2">
    <source>
        <dbReference type="Proteomes" id="UP000007305"/>
    </source>
</evidence>
<dbReference type="Gramene" id="Zm00001eb289510_T001">
    <property type="protein sequence ID" value="Zm00001eb289510_P001"/>
    <property type="gene ID" value="Zm00001eb289510"/>
</dbReference>
<accession>A0A804Q0B9</accession>
<dbReference type="EnsemblPlants" id="Zm00001eb289510_T001">
    <property type="protein sequence ID" value="Zm00001eb289510_P001"/>
    <property type="gene ID" value="Zm00001eb289510"/>
</dbReference>
<reference evidence="1" key="2">
    <citation type="submission" date="2019-07" db="EMBL/GenBank/DDBJ databases">
        <authorList>
            <person name="Seetharam A."/>
            <person name="Woodhouse M."/>
            <person name="Cannon E."/>
        </authorList>
    </citation>
    <scope>NUCLEOTIDE SEQUENCE [LARGE SCALE GENOMIC DNA]</scope>
    <source>
        <strain evidence="1">cv. B73</strain>
    </source>
</reference>